<evidence type="ECO:0000256" key="1">
    <source>
        <dbReference type="SAM" id="Phobius"/>
    </source>
</evidence>
<feature type="transmembrane region" description="Helical" evidence="1">
    <location>
        <begin position="244"/>
        <end position="267"/>
    </location>
</feature>
<evidence type="ECO:0000313" key="4">
    <source>
        <dbReference type="EMBL" id="SES25354.1"/>
    </source>
</evidence>
<organism evidence="4 5">
    <name type="scientific">Butyrivibrio fibrisolvens</name>
    <dbReference type="NCBI Taxonomy" id="831"/>
    <lineage>
        <taxon>Bacteria</taxon>
        <taxon>Bacillati</taxon>
        <taxon>Bacillota</taxon>
        <taxon>Clostridia</taxon>
        <taxon>Lachnospirales</taxon>
        <taxon>Lachnospiraceae</taxon>
        <taxon>Butyrivibrio</taxon>
    </lineage>
</organism>
<evidence type="ECO:0000259" key="2">
    <source>
        <dbReference type="Pfam" id="PF20394"/>
    </source>
</evidence>
<dbReference type="OrthoDB" id="748630at2"/>
<evidence type="ECO:0000259" key="3">
    <source>
        <dbReference type="Pfam" id="PF23543"/>
    </source>
</evidence>
<keyword evidence="1" id="KW-1133">Transmembrane helix</keyword>
<sequence>MSFIKKHPMWSLVAASLFFSVALSFIYLLISGRDNPIVAFGKSIVLSPFAGALFILPLSLMIMEILGLAYESNGSEIKGMYIVDLIVLFLGIIYERAYLEFVKNVTNSDWQEQLHNSERHTPIYSKAGLTVFMVFLIAIIGYFVLQYIHIEKLPPLVVVFSISAMYLGIIQLIVLTIQVFNFNFDPSDCLILYLLILPICCILIAARTIQRKIHEWNTMKMEMSKINKKPILTISQKIIENARLWPAFAIAFMFPLLGIIIMVLVVFGQAPDSVIKAWTETSDWVLSQRQAPPNVYYDEHYLCTVAAGGHRKVVKPIRKGVRHGHEVIVNRQLCIANAFEEVIQEKTPRFHKALRNFYDKYGFPIAKLIRKKWQADIVYIIMKPLEWIFLLVLYSTDVHPENRIVVQYMGKTKSSKL</sequence>
<dbReference type="AlphaFoldDB" id="A0A1H9VV36"/>
<dbReference type="Pfam" id="PF23543">
    <property type="entry name" value="DUF6688_C"/>
    <property type="match status" value="1"/>
</dbReference>
<dbReference type="InterPro" id="IPR056491">
    <property type="entry name" value="DUF6688_C"/>
</dbReference>
<feature type="transmembrane region" description="Helical" evidence="1">
    <location>
        <begin position="190"/>
        <end position="209"/>
    </location>
</feature>
<feature type="transmembrane region" description="Helical" evidence="1">
    <location>
        <begin position="50"/>
        <end position="69"/>
    </location>
</feature>
<feature type="domain" description="DUF6688" evidence="3">
    <location>
        <begin position="298"/>
        <end position="409"/>
    </location>
</feature>
<reference evidence="4 5" key="1">
    <citation type="submission" date="2016-10" db="EMBL/GenBank/DDBJ databases">
        <authorList>
            <person name="de Groot N.N."/>
        </authorList>
    </citation>
    <scope>NUCLEOTIDE SEQUENCE [LARGE SCALE GENOMIC DNA]</scope>
    <source>
        <strain evidence="4 5">AR40</strain>
    </source>
</reference>
<protein>
    <submittedName>
        <fullName evidence="4">Uncharacterized protein</fullName>
    </submittedName>
</protein>
<dbReference type="RefSeq" id="WP_074757931.1">
    <property type="nucleotide sequence ID" value="NZ_FOGJ01000025.1"/>
</dbReference>
<feature type="transmembrane region" description="Helical" evidence="1">
    <location>
        <begin position="12"/>
        <end position="30"/>
    </location>
</feature>
<keyword evidence="1" id="KW-0472">Membrane</keyword>
<dbReference type="Pfam" id="PF20394">
    <property type="entry name" value="DUF6688"/>
    <property type="match status" value="1"/>
</dbReference>
<feature type="transmembrane region" description="Helical" evidence="1">
    <location>
        <begin position="123"/>
        <end position="145"/>
    </location>
</feature>
<name>A0A1H9VV36_BUTFI</name>
<gene>
    <name evidence="4" type="ORF">SAMN04487884_12524</name>
</gene>
<dbReference type="EMBL" id="FOGJ01000025">
    <property type="protein sequence ID" value="SES25354.1"/>
    <property type="molecule type" value="Genomic_DNA"/>
</dbReference>
<feature type="transmembrane region" description="Helical" evidence="1">
    <location>
        <begin position="81"/>
        <end position="99"/>
    </location>
</feature>
<feature type="transmembrane region" description="Helical" evidence="1">
    <location>
        <begin position="157"/>
        <end position="178"/>
    </location>
</feature>
<dbReference type="InterPro" id="IPR046510">
    <property type="entry name" value="DUF6688_N"/>
</dbReference>
<dbReference type="Proteomes" id="UP000182584">
    <property type="component" value="Unassembled WGS sequence"/>
</dbReference>
<accession>A0A1H9VV36</accession>
<proteinExistence type="predicted"/>
<feature type="domain" description="DUF6688" evidence="2">
    <location>
        <begin position="51"/>
        <end position="295"/>
    </location>
</feature>
<evidence type="ECO:0000313" key="5">
    <source>
        <dbReference type="Proteomes" id="UP000182584"/>
    </source>
</evidence>
<keyword evidence="1" id="KW-0812">Transmembrane</keyword>